<keyword evidence="5" id="KW-0479">Metal-binding</keyword>
<keyword evidence="4 11" id="KW-0235">DNA replication</keyword>
<feature type="region of interest" description="Disordered" evidence="12">
    <location>
        <begin position="606"/>
        <end position="625"/>
    </location>
</feature>
<dbReference type="Gene3D" id="1.10.8.60">
    <property type="match status" value="1"/>
</dbReference>
<evidence type="ECO:0000259" key="13">
    <source>
        <dbReference type="SMART" id="SM00382"/>
    </source>
</evidence>
<dbReference type="EC" id="2.7.7.7" evidence="11"/>
<dbReference type="InterPro" id="IPR022754">
    <property type="entry name" value="DNA_pol_III_gamma-3"/>
</dbReference>
<dbReference type="InterPro" id="IPR027417">
    <property type="entry name" value="P-loop_NTPase"/>
</dbReference>
<dbReference type="Pfam" id="PF13177">
    <property type="entry name" value="DNA_pol3_delta2"/>
    <property type="match status" value="1"/>
</dbReference>
<dbReference type="SUPFAM" id="SSF48019">
    <property type="entry name" value="post-AAA+ oligomerization domain-like"/>
    <property type="match status" value="1"/>
</dbReference>
<evidence type="ECO:0000256" key="5">
    <source>
        <dbReference type="ARBA" id="ARBA00022723"/>
    </source>
</evidence>
<dbReference type="Gene3D" id="3.40.50.300">
    <property type="entry name" value="P-loop containing nucleotide triphosphate hydrolases"/>
    <property type="match status" value="1"/>
</dbReference>
<dbReference type="EMBL" id="CP036498">
    <property type="protein sequence ID" value="QUS38217.1"/>
    <property type="molecule type" value="Genomic_DNA"/>
</dbReference>
<dbReference type="Pfam" id="PF12169">
    <property type="entry name" value="DNA_pol3_gamma3"/>
    <property type="match status" value="1"/>
</dbReference>
<keyword evidence="15" id="KW-1185">Reference proteome</keyword>
<keyword evidence="3 11" id="KW-0548">Nucleotidyltransferase</keyword>
<feature type="domain" description="AAA+ ATPase" evidence="13">
    <location>
        <begin position="62"/>
        <end position="210"/>
    </location>
</feature>
<dbReference type="PANTHER" id="PTHR11669">
    <property type="entry name" value="REPLICATION FACTOR C / DNA POLYMERASE III GAMMA-TAU SUBUNIT"/>
    <property type="match status" value="1"/>
</dbReference>
<evidence type="ECO:0000256" key="6">
    <source>
        <dbReference type="ARBA" id="ARBA00022741"/>
    </source>
</evidence>
<dbReference type="SUPFAM" id="SSF52540">
    <property type="entry name" value="P-loop containing nucleoside triphosphate hydrolases"/>
    <property type="match status" value="1"/>
</dbReference>
<comment type="function">
    <text evidence="11">DNA polymerase III is a complex, multichain enzyme responsible for most of the replicative synthesis in bacteria. This DNA polymerase also exhibits 3' to 5' exonuclease activity.</text>
</comment>
<evidence type="ECO:0000256" key="9">
    <source>
        <dbReference type="ARBA" id="ARBA00022932"/>
    </source>
</evidence>
<dbReference type="NCBIfam" id="NF006585">
    <property type="entry name" value="PRK09111.1"/>
    <property type="match status" value="1"/>
</dbReference>
<dbReference type="InterPro" id="IPR012763">
    <property type="entry name" value="DNA_pol_III_sug/sutau_N"/>
</dbReference>
<dbReference type="SMART" id="SM00382">
    <property type="entry name" value="AAA"/>
    <property type="match status" value="1"/>
</dbReference>
<dbReference type="InterPro" id="IPR008921">
    <property type="entry name" value="DNA_pol3_clamp-load_cplx_C"/>
</dbReference>
<evidence type="ECO:0000256" key="10">
    <source>
        <dbReference type="ARBA" id="ARBA00049244"/>
    </source>
</evidence>
<keyword evidence="9 11" id="KW-0239">DNA-directed DNA polymerase</keyword>
<accession>A0ABX8A400</accession>
<evidence type="ECO:0000256" key="12">
    <source>
        <dbReference type="SAM" id="MobiDB-lite"/>
    </source>
</evidence>
<comment type="catalytic activity">
    <reaction evidence="10 11">
        <text>DNA(n) + a 2'-deoxyribonucleoside 5'-triphosphate = DNA(n+1) + diphosphate</text>
        <dbReference type="Rhea" id="RHEA:22508"/>
        <dbReference type="Rhea" id="RHEA-COMP:17339"/>
        <dbReference type="Rhea" id="RHEA-COMP:17340"/>
        <dbReference type="ChEBI" id="CHEBI:33019"/>
        <dbReference type="ChEBI" id="CHEBI:61560"/>
        <dbReference type="ChEBI" id="CHEBI:173112"/>
        <dbReference type="EC" id="2.7.7.7"/>
    </reaction>
</comment>
<gene>
    <name evidence="11" type="primary">dnaX</name>
    <name evidence="14" type="ORF">RPMA_04655</name>
</gene>
<name>A0ABX8A400_9BRAD</name>
<dbReference type="InterPro" id="IPR050238">
    <property type="entry name" value="DNA_Rep/Repair_Clamp_Loader"/>
</dbReference>
<dbReference type="InterPro" id="IPR045085">
    <property type="entry name" value="HLD_clamp_pol_III_gamma_tau"/>
</dbReference>
<dbReference type="GO" id="GO:0003887">
    <property type="term" value="F:DNA-directed DNA polymerase activity"/>
    <property type="evidence" value="ECO:0007669"/>
    <property type="project" value="UniProtKB-EC"/>
</dbReference>
<keyword evidence="8 11" id="KW-0067">ATP-binding</keyword>
<comment type="subunit">
    <text evidence="11">DNA polymerase III contains a core (composed of alpha, epsilon and theta chains) that associates with a tau subunit. This core dimerizes to form the POLIII' complex. PolIII' associates with the gamma complex (composed of gamma, delta, delta', psi and chi chains) and with the beta chain to form the complete DNA polymerase III complex.</text>
</comment>
<protein>
    <recommendedName>
        <fullName evidence="11">DNA polymerase III subunit gamma/tau</fullName>
        <ecNumber evidence="11">2.7.7.7</ecNumber>
    </recommendedName>
</protein>
<dbReference type="RefSeq" id="WP_211911753.1">
    <property type="nucleotide sequence ID" value="NZ_CP036498.1"/>
</dbReference>
<evidence type="ECO:0000313" key="15">
    <source>
        <dbReference type="Proteomes" id="UP000682843"/>
    </source>
</evidence>
<dbReference type="NCBIfam" id="TIGR02397">
    <property type="entry name" value="dnaX_nterm"/>
    <property type="match status" value="1"/>
</dbReference>
<dbReference type="InterPro" id="IPR022107">
    <property type="entry name" value="DNA_pol_III_gamma/tau_C"/>
</dbReference>
<keyword evidence="7" id="KW-0862">Zinc</keyword>
<dbReference type="Pfam" id="PF22608">
    <property type="entry name" value="DNAX_ATPase_lid"/>
    <property type="match status" value="1"/>
</dbReference>
<comment type="similarity">
    <text evidence="1 11">Belongs to the DnaX/STICHEL family.</text>
</comment>
<dbReference type="Proteomes" id="UP000682843">
    <property type="component" value="Chromosome"/>
</dbReference>
<evidence type="ECO:0000313" key="14">
    <source>
        <dbReference type="EMBL" id="QUS38217.1"/>
    </source>
</evidence>
<keyword evidence="6 11" id="KW-0547">Nucleotide-binding</keyword>
<evidence type="ECO:0000256" key="4">
    <source>
        <dbReference type="ARBA" id="ARBA00022705"/>
    </source>
</evidence>
<evidence type="ECO:0000256" key="3">
    <source>
        <dbReference type="ARBA" id="ARBA00022695"/>
    </source>
</evidence>
<dbReference type="Gene3D" id="1.20.272.10">
    <property type="match status" value="1"/>
</dbReference>
<sequence>MTDAGMSPPDDDTQAGFEMAAPAAATPYRVLARKYRPGNFDDLIGQEALVRTVSNAFETGRIPQAWILTGVRGVGKTTTARILARALNYEMADGSVKGPTIQMPTHGVHCKAIMESRHIDVLEMDAASHTGVDDVRQINDSVRYAPTSARYKVYIIDEVHMLSTAAFNAFLKTLEEPPEHAKFVFATTEIRKVPITVLSRCQRFDLRRVDADVLMQHLSNIAGKEGVEVESEALGIIARAAEGSVRDSLSLFDQAIAHAAGLVKADAVRQMLGLADRTRVIDLFDSLARGDIAAAFKEFREQYDVGADPVVVLSDLAEFVNFVTRVKIVPATADNVAFGETERLRARDFASKLSMRVLSRMWQMLLKGITEVQGATRPAAAAEMVLVRIAYVADLPTPDEAIRMIEQGGGSSPVIGQGNGNGGGRAAPMLNAPSAQSSVQMPSAMPPSAPTMSAPRGPTMQRGNAEPMPRPQVRMAEAAPVTVRKISTYPELIALAGEKRDLMVRGALEADVRLIRIEDGRLELAMERTAARTLINDLARKLEMWTGRRWAVIVSNEQGQATVREQIAEQKNERQRIAEADPRVQAVFAKFPGAKMEVRLLAPEIPEGDDDALITDDGADPGDDD</sequence>
<evidence type="ECO:0000256" key="8">
    <source>
        <dbReference type="ARBA" id="ARBA00022840"/>
    </source>
</evidence>
<keyword evidence="2 11" id="KW-0808">Transferase</keyword>
<organism evidence="14 15">
    <name type="scientific">Tardiphaga alba</name>
    <dbReference type="NCBI Taxonomy" id="340268"/>
    <lineage>
        <taxon>Bacteria</taxon>
        <taxon>Pseudomonadati</taxon>
        <taxon>Pseudomonadota</taxon>
        <taxon>Alphaproteobacteria</taxon>
        <taxon>Hyphomicrobiales</taxon>
        <taxon>Nitrobacteraceae</taxon>
        <taxon>Tardiphaga</taxon>
    </lineage>
</organism>
<dbReference type="CDD" id="cd18137">
    <property type="entry name" value="HLD_clamp_pol_III_gamma_tau"/>
    <property type="match status" value="1"/>
</dbReference>
<reference evidence="14 15" key="1">
    <citation type="submission" date="2019-02" db="EMBL/GenBank/DDBJ databases">
        <title>Emended description of the genus Rhodopseudomonas and description of Rhodopseudomonas albus sp. nov., a non-phototrophic, heavy-metal-tolerant bacterium isolated from garden soil.</title>
        <authorList>
            <person name="Bao Z."/>
            <person name="Cao W.W."/>
            <person name="Sato Y."/>
            <person name="Nishizawa T."/>
            <person name="Zhao J."/>
            <person name="Guo Y."/>
            <person name="Ohta H."/>
        </authorList>
    </citation>
    <scope>NUCLEOTIDE SEQUENCE [LARGE SCALE GENOMIC DNA]</scope>
    <source>
        <strain evidence="14 15">SK50-23</strain>
    </source>
</reference>
<proteinExistence type="inferred from homology"/>
<dbReference type="Pfam" id="PF12362">
    <property type="entry name" value="DUF3646"/>
    <property type="match status" value="1"/>
</dbReference>
<dbReference type="InterPro" id="IPR003593">
    <property type="entry name" value="AAA+_ATPase"/>
</dbReference>
<dbReference type="PANTHER" id="PTHR11669:SF0">
    <property type="entry name" value="PROTEIN STICHEL-LIKE 2"/>
    <property type="match status" value="1"/>
</dbReference>
<feature type="region of interest" description="Disordered" evidence="12">
    <location>
        <begin position="434"/>
        <end position="472"/>
    </location>
</feature>
<evidence type="ECO:0000256" key="7">
    <source>
        <dbReference type="ARBA" id="ARBA00022833"/>
    </source>
</evidence>
<evidence type="ECO:0000256" key="1">
    <source>
        <dbReference type="ARBA" id="ARBA00006360"/>
    </source>
</evidence>
<dbReference type="CDD" id="cd00009">
    <property type="entry name" value="AAA"/>
    <property type="match status" value="1"/>
</dbReference>
<evidence type="ECO:0000256" key="11">
    <source>
        <dbReference type="RuleBase" id="RU364063"/>
    </source>
</evidence>
<evidence type="ECO:0000256" key="2">
    <source>
        <dbReference type="ARBA" id="ARBA00022679"/>
    </source>
</evidence>